<evidence type="ECO:0000313" key="1">
    <source>
        <dbReference type="EMBL" id="MEK8127983.1"/>
    </source>
</evidence>
<comment type="caution">
    <text evidence="1">The sequence shown here is derived from an EMBL/GenBank/DDBJ whole genome shotgun (WGS) entry which is preliminary data.</text>
</comment>
<sequence length="154" mass="17885">MIVIRTETVIDAPIGLCFELARDLRLHTQCVWPHTRERIVQGPETGLVEGGDTVTFEATHFRVRQRLTSRVTEYEAPIRFVDDMVSGAFRSLRHIHQFETRGASTVMTDTLELSAPLGPIGWLAERLVLRRYMKAFLMYRNDRLKETAERWEPK</sequence>
<dbReference type="Pfam" id="PF10604">
    <property type="entry name" value="Polyketide_cyc2"/>
    <property type="match status" value="1"/>
</dbReference>
<dbReference type="RefSeq" id="WP_341415047.1">
    <property type="nucleotide sequence ID" value="NZ_JBBPCC010000004.1"/>
</dbReference>
<dbReference type="Proteomes" id="UP001469365">
    <property type="component" value="Unassembled WGS sequence"/>
</dbReference>
<gene>
    <name evidence="1" type="ORF">WMW72_08730</name>
</gene>
<dbReference type="EMBL" id="JBBPCC010000004">
    <property type="protein sequence ID" value="MEK8127983.1"/>
    <property type="molecule type" value="Genomic_DNA"/>
</dbReference>
<dbReference type="InterPro" id="IPR023393">
    <property type="entry name" value="START-like_dom_sf"/>
</dbReference>
<dbReference type="CDD" id="cd07820">
    <property type="entry name" value="SRPBCC_3"/>
    <property type="match status" value="1"/>
</dbReference>
<dbReference type="SUPFAM" id="SSF55961">
    <property type="entry name" value="Bet v1-like"/>
    <property type="match status" value="1"/>
</dbReference>
<name>A0ABU9DIV5_9BACL</name>
<dbReference type="InterPro" id="IPR019587">
    <property type="entry name" value="Polyketide_cyclase/dehydratase"/>
</dbReference>
<proteinExistence type="predicted"/>
<protein>
    <submittedName>
        <fullName evidence="1">SRPBCC family protein</fullName>
    </submittedName>
</protein>
<reference evidence="1 2" key="1">
    <citation type="submission" date="2024-04" db="EMBL/GenBank/DDBJ databases">
        <title>draft genome sequnece of Paenibacillus filicis.</title>
        <authorList>
            <person name="Kim D.-U."/>
        </authorList>
    </citation>
    <scope>NUCLEOTIDE SEQUENCE [LARGE SCALE GENOMIC DNA]</scope>
    <source>
        <strain evidence="1 2">KACC14197</strain>
    </source>
</reference>
<dbReference type="Gene3D" id="3.30.530.20">
    <property type="match status" value="1"/>
</dbReference>
<accession>A0ABU9DIV5</accession>
<organism evidence="1 2">
    <name type="scientific">Paenibacillus filicis</name>
    <dbReference type="NCBI Taxonomy" id="669464"/>
    <lineage>
        <taxon>Bacteria</taxon>
        <taxon>Bacillati</taxon>
        <taxon>Bacillota</taxon>
        <taxon>Bacilli</taxon>
        <taxon>Bacillales</taxon>
        <taxon>Paenibacillaceae</taxon>
        <taxon>Paenibacillus</taxon>
    </lineage>
</organism>
<evidence type="ECO:0000313" key="2">
    <source>
        <dbReference type="Proteomes" id="UP001469365"/>
    </source>
</evidence>
<keyword evidence="2" id="KW-1185">Reference proteome</keyword>